<evidence type="ECO:0000313" key="2">
    <source>
        <dbReference type="Proteomes" id="UP001365542"/>
    </source>
</evidence>
<gene>
    <name evidence="1" type="ORF">TWF694_011233</name>
</gene>
<dbReference type="Proteomes" id="UP001365542">
    <property type="component" value="Unassembled WGS sequence"/>
</dbReference>
<dbReference type="AlphaFoldDB" id="A0AAV9XES4"/>
<evidence type="ECO:0000313" key="1">
    <source>
        <dbReference type="EMBL" id="KAK6538353.1"/>
    </source>
</evidence>
<keyword evidence="2" id="KW-1185">Reference proteome</keyword>
<comment type="caution">
    <text evidence="1">The sequence shown here is derived from an EMBL/GenBank/DDBJ whole genome shotgun (WGS) entry which is preliminary data.</text>
</comment>
<name>A0AAV9XES4_9PEZI</name>
<dbReference type="EMBL" id="JAVHJO010000008">
    <property type="protein sequence ID" value="KAK6538353.1"/>
    <property type="molecule type" value="Genomic_DNA"/>
</dbReference>
<reference evidence="1 2" key="1">
    <citation type="submission" date="2019-10" db="EMBL/GenBank/DDBJ databases">
        <authorList>
            <person name="Palmer J.M."/>
        </authorList>
    </citation>
    <scope>NUCLEOTIDE SEQUENCE [LARGE SCALE GENOMIC DNA]</scope>
    <source>
        <strain evidence="1 2">TWF694</strain>
    </source>
</reference>
<sequence length="271" mass="30654">MAKESKATITTTLPAIKPENVNVKLIKFPYNGKTVDPTSLIGLNFLSASAEYSYPLTLTVRRGRQKQFKYEIHSKCTGRFFNIQVSTNLKQQFSQATSAQPLKIIKAASGEKEVMYAAPMCHKICKMRKMAGMKMVDKFTLIGLQLQGMSEMGWIWAEDVEGSFEEGILKASVFIPTGPVYTDHTPITRATLVEDEDIATEPEDSEEMGITEEEFDRLMDENEIGKSVKAKAKRKEFESSEAESLDDWCIISHPANIRDWEIIENRRRTIP</sequence>
<proteinExistence type="predicted"/>
<accession>A0AAV9XES4</accession>
<protein>
    <submittedName>
        <fullName evidence="1">Uncharacterized protein</fullName>
    </submittedName>
</protein>
<organism evidence="1 2">
    <name type="scientific">Orbilia ellipsospora</name>
    <dbReference type="NCBI Taxonomy" id="2528407"/>
    <lineage>
        <taxon>Eukaryota</taxon>
        <taxon>Fungi</taxon>
        <taxon>Dikarya</taxon>
        <taxon>Ascomycota</taxon>
        <taxon>Pezizomycotina</taxon>
        <taxon>Orbiliomycetes</taxon>
        <taxon>Orbiliales</taxon>
        <taxon>Orbiliaceae</taxon>
        <taxon>Orbilia</taxon>
    </lineage>
</organism>